<gene>
    <name evidence="2" type="ORF">G210_5958</name>
</gene>
<protein>
    <submittedName>
        <fullName evidence="2">Lipoprotein</fullName>
    </submittedName>
</protein>
<comment type="caution">
    <text evidence="2">The sequence shown here is derived from an EMBL/GenBank/DDBJ whole genome shotgun (WGS) entry which is preliminary data.</text>
</comment>
<dbReference type="HOGENOM" id="CLU_2483138_0_0_1"/>
<feature type="compositionally biased region" description="Low complexity" evidence="1">
    <location>
        <begin position="7"/>
        <end position="40"/>
    </location>
</feature>
<feature type="region of interest" description="Disordered" evidence="1">
    <location>
        <begin position="1"/>
        <end position="42"/>
    </location>
</feature>
<evidence type="ECO:0000256" key="1">
    <source>
        <dbReference type="SAM" id="MobiDB-lite"/>
    </source>
</evidence>
<reference evidence="2 3" key="1">
    <citation type="submission" date="2013-02" db="EMBL/GenBank/DDBJ databases">
        <title>Genome sequence of Candida maltosa Xu316, a potential industrial strain for xylitol and ethanol production.</title>
        <authorList>
            <person name="Yu J."/>
            <person name="Wang Q."/>
            <person name="Geng X."/>
            <person name="Bao W."/>
            <person name="He P."/>
            <person name="Cai J."/>
        </authorList>
    </citation>
    <scope>NUCLEOTIDE SEQUENCE [LARGE SCALE GENOMIC DNA]</scope>
    <source>
        <strain evidence="3">Xu316</strain>
    </source>
</reference>
<evidence type="ECO:0000313" key="2">
    <source>
        <dbReference type="EMBL" id="EMG49304.1"/>
    </source>
</evidence>
<sequence length="87" mass="9676">MYNNYASSPTLSNSSISSSSPTSSYSTTSSIYFSSSSSPSVIFPNNYRTSLNMAKSFADDLEFLPQIPTTKRKMIYDPHTLPFQPTR</sequence>
<dbReference type="EMBL" id="AOGT01000755">
    <property type="protein sequence ID" value="EMG49304.1"/>
    <property type="molecule type" value="Genomic_DNA"/>
</dbReference>
<dbReference type="AlphaFoldDB" id="M3K3I3"/>
<evidence type="ECO:0000313" key="3">
    <source>
        <dbReference type="Proteomes" id="UP000011777"/>
    </source>
</evidence>
<name>M3K3I3_CANMX</name>
<dbReference type="Proteomes" id="UP000011777">
    <property type="component" value="Unassembled WGS sequence"/>
</dbReference>
<keyword evidence="2" id="KW-0449">Lipoprotein</keyword>
<proteinExistence type="predicted"/>
<keyword evidence="3" id="KW-1185">Reference proteome</keyword>
<organism evidence="2 3">
    <name type="scientific">Candida maltosa (strain Xu316)</name>
    <name type="common">Yeast</name>
    <dbReference type="NCBI Taxonomy" id="1245528"/>
    <lineage>
        <taxon>Eukaryota</taxon>
        <taxon>Fungi</taxon>
        <taxon>Dikarya</taxon>
        <taxon>Ascomycota</taxon>
        <taxon>Saccharomycotina</taxon>
        <taxon>Pichiomycetes</taxon>
        <taxon>Debaryomycetaceae</taxon>
        <taxon>Candida/Lodderomyces clade</taxon>
        <taxon>Candida</taxon>
    </lineage>
</organism>
<accession>M3K3I3</accession>